<dbReference type="Gene3D" id="3.30.200.20">
    <property type="entry name" value="Phosphorylase Kinase, domain 1"/>
    <property type="match status" value="1"/>
</dbReference>
<keyword evidence="9" id="KW-0812">Transmembrane</keyword>
<keyword evidence="6" id="KW-0067">ATP-binding</keyword>
<evidence type="ECO:0000256" key="3">
    <source>
        <dbReference type="ARBA" id="ARBA00022679"/>
    </source>
</evidence>
<evidence type="ECO:0000313" key="13">
    <source>
        <dbReference type="Proteomes" id="UP000231693"/>
    </source>
</evidence>
<dbReference type="PANTHER" id="PTHR43289:SF34">
    <property type="entry name" value="SERINE_THREONINE-PROTEIN KINASE YBDM-RELATED"/>
    <property type="match status" value="1"/>
</dbReference>
<dbReference type="InterPro" id="IPR005543">
    <property type="entry name" value="PASTA_dom"/>
</dbReference>
<sequence length="653" mass="68246">MSTVTSDPLVGRVVDGRYRVVSRIARGGMATVYLAVDQRLDREVALKIMHAHLADGTEGVDFTSRFRREARAAARLAHPGLVAVFDQGVDGETSYLTMEYVDGANLRRTLHHTGTFTVAQTLDTLEAILDALAAAHRAGLVHRDIKPENVLVDTAGRVKVTDFGLARAVTEATTTTTGTVLGTVAYMAPEVIRAVGCDARSDVYSVGILAYEMLVGVPPHGGDTPIQVAFQHVNHDVPTPSGAVPALPVEIDELVCALAARDPQDRPVDAGAALHLVRSTRAALDPADLDVRRESAPRPTSEGDASLDAIPTTVFGALDDETRAVAIARAGGTRALELIGTGAETESVPRPRRRRASKVLVWLLVVLLVVAGAGGGGVWWFTRGPGAYTSVPDDLVGATRAEASERVGAAGLDVTTSEAHDDDVPAGAVVATDPGEGERVRKDGSVGLVLSLGVEMLTVPDDLVGESEADAADALTTAGFELGEAEHTFDDDAPTGSVVDVSVPEGTQQRHDTVVVLTVSDGPAPVTVPAVTGLEKSAAVDQLTGAGLDVSTTEAYDEKVPSGEVVSQSLEADSQAHRGDEVSVVVSKGPPLVEVPKVVDMKVEDATATLEKAGFTVEISELFGTRPLDRVLFQDQDPGAEIPKGSTVKLTVT</sequence>
<keyword evidence="5 12" id="KW-0418">Kinase</keyword>
<comment type="catalytic activity">
    <reaction evidence="8">
        <text>L-seryl-[protein] + ATP = O-phospho-L-seryl-[protein] + ADP + H(+)</text>
        <dbReference type="Rhea" id="RHEA:17989"/>
        <dbReference type="Rhea" id="RHEA-COMP:9863"/>
        <dbReference type="Rhea" id="RHEA-COMP:11604"/>
        <dbReference type="ChEBI" id="CHEBI:15378"/>
        <dbReference type="ChEBI" id="CHEBI:29999"/>
        <dbReference type="ChEBI" id="CHEBI:30616"/>
        <dbReference type="ChEBI" id="CHEBI:83421"/>
        <dbReference type="ChEBI" id="CHEBI:456216"/>
        <dbReference type="EC" id="2.7.11.1"/>
    </reaction>
</comment>
<feature type="domain" description="PASTA" evidence="11">
    <location>
        <begin position="589"/>
        <end position="653"/>
    </location>
</feature>
<keyword evidence="3" id="KW-0808">Transferase</keyword>
<keyword evidence="2" id="KW-0723">Serine/threonine-protein kinase</keyword>
<dbReference type="GO" id="GO:0005524">
    <property type="term" value="F:ATP binding"/>
    <property type="evidence" value="ECO:0007669"/>
    <property type="project" value="UniProtKB-KW"/>
</dbReference>
<evidence type="ECO:0000256" key="5">
    <source>
        <dbReference type="ARBA" id="ARBA00022777"/>
    </source>
</evidence>
<evidence type="ECO:0000259" key="11">
    <source>
        <dbReference type="PROSITE" id="PS51178"/>
    </source>
</evidence>
<dbReference type="Pfam" id="PF03793">
    <property type="entry name" value="PASTA"/>
    <property type="match status" value="4"/>
</dbReference>
<feature type="transmembrane region" description="Helical" evidence="9">
    <location>
        <begin position="359"/>
        <end position="381"/>
    </location>
</feature>
<gene>
    <name evidence="12" type="ORF">CLV28_1548</name>
</gene>
<dbReference type="FunFam" id="3.30.200.20:FF:000035">
    <property type="entry name" value="Serine/threonine protein kinase Stk1"/>
    <property type="match status" value="1"/>
</dbReference>
<dbReference type="GO" id="GO:0045717">
    <property type="term" value="P:negative regulation of fatty acid biosynthetic process"/>
    <property type="evidence" value="ECO:0007669"/>
    <property type="project" value="UniProtKB-ARBA"/>
</dbReference>
<evidence type="ECO:0000259" key="10">
    <source>
        <dbReference type="PROSITE" id="PS50011"/>
    </source>
</evidence>
<dbReference type="PROSITE" id="PS00108">
    <property type="entry name" value="PROTEIN_KINASE_ST"/>
    <property type="match status" value="1"/>
</dbReference>
<comment type="caution">
    <text evidence="12">The sequence shown here is derived from an EMBL/GenBank/DDBJ whole genome shotgun (WGS) entry which is preliminary data.</text>
</comment>
<feature type="domain" description="PASTA" evidence="11">
    <location>
        <begin position="522"/>
        <end position="588"/>
    </location>
</feature>
<dbReference type="AlphaFoldDB" id="A0A2M9CQ89"/>
<keyword evidence="9" id="KW-0472">Membrane</keyword>
<dbReference type="InterPro" id="IPR000719">
    <property type="entry name" value="Prot_kinase_dom"/>
</dbReference>
<name>A0A2M9CQ89_9CELL</name>
<proteinExistence type="predicted"/>
<keyword evidence="13" id="KW-1185">Reference proteome</keyword>
<evidence type="ECO:0000256" key="7">
    <source>
        <dbReference type="ARBA" id="ARBA00047899"/>
    </source>
</evidence>
<dbReference type="Proteomes" id="UP000231693">
    <property type="component" value="Unassembled WGS sequence"/>
</dbReference>
<evidence type="ECO:0000256" key="1">
    <source>
        <dbReference type="ARBA" id="ARBA00012513"/>
    </source>
</evidence>
<evidence type="ECO:0000313" key="12">
    <source>
        <dbReference type="EMBL" id="PJJ74059.1"/>
    </source>
</evidence>
<reference evidence="12 13" key="1">
    <citation type="submission" date="2017-11" db="EMBL/GenBank/DDBJ databases">
        <title>Genomic Encyclopedia of Archaeal and Bacterial Type Strains, Phase II (KMG-II): From Individual Species to Whole Genera.</title>
        <authorList>
            <person name="Goeker M."/>
        </authorList>
    </citation>
    <scope>NUCLEOTIDE SEQUENCE [LARGE SCALE GENOMIC DNA]</scope>
    <source>
        <strain evidence="12 13">DSM 25478</strain>
    </source>
</reference>
<protein>
    <recommendedName>
        <fullName evidence="1">non-specific serine/threonine protein kinase</fullName>
        <ecNumber evidence="1">2.7.11.1</ecNumber>
    </recommendedName>
</protein>
<dbReference type="CDD" id="cd14014">
    <property type="entry name" value="STKc_PknB_like"/>
    <property type="match status" value="1"/>
</dbReference>
<dbReference type="FunFam" id="1.10.510.10:FF:000021">
    <property type="entry name" value="Serine/threonine protein kinase"/>
    <property type="match status" value="1"/>
</dbReference>
<dbReference type="Pfam" id="PF00069">
    <property type="entry name" value="Pkinase"/>
    <property type="match status" value="1"/>
</dbReference>
<evidence type="ECO:0000256" key="8">
    <source>
        <dbReference type="ARBA" id="ARBA00048679"/>
    </source>
</evidence>
<dbReference type="SMART" id="SM00740">
    <property type="entry name" value="PASTA"/>
    <property type="match status" value="4"/>
</dbReference>
<feature type="domain" description="Protein kinase" evidence="10">
    <location>
        <begin position="18"/>
        <end position="278"/>
    </location>
</feature>
<dbReference type="InterPro" id="IPR011009">
    <property type="entry name" value="Kinase-like_dom_sf"/>
</dbReference>
<dbReference type="EC" id="2.7.11.1" evidence="1"/>
<feature type="domain" description="PASTA" evidence="11">
    <location>
        <begin position="390"/>
        <end position="452"/>
    </location>
</feature>
<dbReference type="GO" id="GO:0004674">
    <property type="term" value="F:protein serine/threonine kinase activity"/>
    <property type="evidence" value="ECO:0007669"/>
    <property type="project" value="UniProtKB-KW"/>
</dbReference>
<dbReference type="Gene3D" id="3.30.10.20">
    <property type="match status" value="4"/>
</dbReference>
<dbReference type="NCBIfam" id="NF033483">
    <property type="entry name" value="PknB_PASTA_kin"/>
    <property type="match status" value="1"/>
</dbReference>
<organism evidence="12 13">
    <name type="scientific">Sediminihabitans luteus</name>
    <dbReference type="NCBI Taxonomy" id="1138585"/>
    <lineage>
        <taxon>Bacteria</taxon>
        <taxon>Bacillati</taxon>
        <taxon>Actinomycetota</taxon>
        <taxon>Actinomycetes</taxon>
        <taxon>Micrococcales</taxon>
        <taxon>Cellulomonadaceae</taxon>
        <taxon>Sediminihabitans</taxon>
    </lineage>
</organism>
<dbReference type="InterPro" id="IPR008271">
    <property type="entry name" value="Ser/Thr_kinase_AS"/>
</dbReference>
<dbReference type="SUPFAM" id="SSF56112">
    <property type="entry name" value="Protein kinase-like (PK-like)"/>
    <property type="match status" value="1"/>
</dbReference>
<accession>A0A2M9CQ89</accession>
<keyword evidence="9" id="KW-1133">Transmembrane helix</keyword>
<dbReference type="PANTHER" id="PTHR43289">
    <property type="entry name" value="MITOGEN-ACTIVATED PROTEIN KINASE KINASE KINASE 20-RELATED"/>
    <property type="match status" value="1"/>
</dbReference>
<comment type="catalytic activity">
    <reaction evidence="7">
        <text>L-threonyl-[protein] + ATP = O-phospho-L-threonyl-[protein] + ADP + H(+)</text>
        <dbReference type="Rhea" id="RHEA:46608"/>
        <dbReference type="Rhea" id="RHEA-COMP:11060"/>
        <dbReference type="Rhea" id="RHEA-COMP:11605"/>
        <dbReference type="ChEBI" id="CHEBI:15378"/>
        <dbReference type="ChEBI" id="CHEBI:30013"/>
        <dbReference type="ChEBI" id="CHEBI:30616"/>
        <dbReference type="ChEBI" id="CHEBI:61977"/>
        <dbReference type="ChEBI" id="CHEBI:456216"/>
        <dbReference type="EC" id="2.7.11.1"/>
    </reaction>
</comment>
<dbReference type="EMBL" id="PGFE01000002">
    <property type="protein sequence ID" value="PJJ74059.1"/>
    <property type="molecule type" value="Genomic_DNA"/>
</dbReference>
<dbReference type="SMART" id="SM00220">
    <property type="entry name" value="S_TKc"/>
    <property type="match status" value="1"/>
</dbReference>
<dbReference type="CDD" id="cd06577">
    <property type="entry name" value="PASTA_pknB"/>
    <property type="match status" value="4"/>
</dbReference>
<dbReference type="OrthoDB" id="9762169at2"/>
<dbReference type="RefSeq" id="WP_100422728.1">
    <property type="nucleotide sequence ID" value="NZ_BOOX01000002.1"/>
</dbReference>
<feature type="domain" description="PASTA" evidence="11">
    <location>
        <begin position="458"/>
        <end position="521"/>
    </location>
</feature>
<dbReference type="PROSITE" id="PS50011">
    <property type="entry name" value="PROTEIN_KINASE_DOM"/>
    <property type="match status" value="1"/>
</dbReference>
<evidence type="ECO:0000256" key="9">
    <source>
        <dbReference type="SAM" id="Phobius"/>
    </source>
</evidence>
<dbReference type="Gene3D" id="1.10.510.10">
    <property type="entry name" value="Transferase(Phosphotransferase) domain 1"/>
    <property type="match status" value="1"/>
</dbReference>
<evidence type="ECO:0000256" key="4">
    <source>
        <dbReference type="ARBA" id="ARBA00022741"/>
    </source>
</evidence>
<evidence type="ECO:0000256" key="6">
    <source>
        <dbReference type="ARBA" id="ARBA00022840"/>
    </source>
</evidence>
<keyword evidence="4" id="KW-0547">Nucleotide-binding</keyword>
<evidence type="ECO:0000256" key="2">
    <source>
        <dbReference type="ARBA" id="ARBA00022527"/>
    </source>
</evidence>
<dbReference type="PROSITE" id="PS51178">
    <property type="entry name" value="PASTA"/>
    <property type="match status" value="4"/>
</dbReference>